<sequence length="54" mass="6127">MCHHYVDDELALEEELLEADADDERVEDDLHVDDDPHDEDEPVEPTAPEPAADD</sequence>
<evidence type="ECO:0000313" key="3">
    <source>
        <dbReference type="Proteomes" id="UP001500420"/>
    </source>
</evidence>
<reference evidence="2 3" key="1">
    <citation type="journal article" date="2019" name="Int. J. Syst. Evol. Microbiol.">
        <title>The Global Catalogue of Microorganisms (GCM) 10K type strain sequencing project: providing services to taxonomists for standard genome sequencing and annotation.</title>
        <authorList>
            <consortium name="The Broad Institute Genomics Platform"/>
            <consortium name="The Broad Institute Genome Sequencing Center for Infectious Disease"/>
            <person name="Wu L."/>
            <person name="Ma J."/>
        </authorList>
    </citation>
    <scope>NUCLEOTIDE SEQUENCE [LARGE SCALE GENOMIC DNA]</scope>
    <source>
        <strain evidence="2 3">JCM 16328</strain>
    </source>
</reference>
<evidence type="ECO:0000313" key="2">
    <source>
        <dbReference type="EMBL" id="GAA0666486.1"/>
    </source>
</evidence>
<accession>A0AAV3T748</accession>
<dbReference type="Proteomes" id="UP001500420">
    <property type="component" value="Unassembled WGS sequence"/>
</dbReference>
<dbReference type="EMBL" id="BAAADV010000001">
    <property type="protein sequence ID" value="GAA0666486.1"/>
    <property type="molecule type" value="Genomic_DNA"/>
</dbReference>
<feature type="compositionally biased region" description="Acidic residues" evidence="1">
    <location>
        <begin position="18"/>
        <end position="43"/>
    </location>
</feature>
<feature type="compositionally biased region" description="Low complexity" evidence="1">
    <location>
        <begin position="44"/>
        <end position="54"/>
    </location>
</feature>
<comment type="caution">
    <text evidence="2">The sequence shown here is derived from an EMBL/GenBank/DDBJ whole genome shotgun (WGS) entry which is preliminary data.</text>
</comment>
<keyword evidence="3" id="KW-1185">Reference proteome</keyword>
<organism evidence="2 3">
    <name type="scientific">Natronoarchaeum mannanilyticum</name>
    <dbReference type="NCBI Taxonomy" id="926360"/>
    <lineage>
        <taxon>Archaea</taxon>
        <taxon>Methanobacteriati</taxon>
        <taxon>Methanobacteriota</taxon>
        <taxon>Stenosarchaea group</taxon>
        <taxon>Halobacteria</taxon>
        <taxon>Halobacteriales</taxon>
        <taxon>Natronoarchaeaceae</taxon>
    </lineage>
</organism>
<dbReference type="RefSeq" id="WP_343772762.1">
    <property type="nucleotide sequence ID" value="NZ_BAAADV010000001.1"/>
</dbReference>
<protein>
    <submittedName>
        <fullName evidence="2">Uncharacterized protein</fullName>
    </submittedName>
</protein>
<evidence type="ECO:0000256" key="1">
    <source>
        <dbReference type="SAM" id="MobiDB-lite"/>
    </source>
</evidence>
<feature type="region of interest" description="Disordered" evidence="1">
    <location>
        <begin position="18"/>
        <end position="54"/>
    </location>
</feature>
<name>A0AAV3T748_9EURY</name>
<dbReference type="AlphaFoldDB" id="A0AAV3T748"/>
<proteinExistence type="predicted"/>
<gene>
    <name evidence="2" type="ORF">GCM10009020_09680</name>
</gene>